<name>A0A2P4P749_RHIID</name>
<keyword evidence="2" id="KW-1185">Reference proteome</keyword>
<accession>A0A2P4P749</accession>
<reference evidence="1 2" key="2">
    <citation type="journal article" date="2018" name="New Phytol.">
        <title>High intraspecific genome diversity in the model arbuscular mycorrhizal symbiont Rhizophagus irregularis.</title>
        <authorList>
            <person name="Chen E.C.H."/>
            <person name="Morin E."/>
            <person name="Beaudet D."/>
            <person name="Noel J."/>
            <person name="Yildirir G."/>
            <person name="Ndikumana S."/>
            <person name="Charron P."/>
            <person name="St-Onge C."/>
            <person name="Giorgi J."/>
            <person name="Kruger M."/>
            <person name="Marton T."/>
            <person name="Ropars J."/>
            <person name="Grigoriev I.V."/>
            <person name="Hainaut M."/>
            <person name="Henrissat B."/>
            <person name="Roux C."/>
            <person name="Martin F."/>
            <person name="Corradi N."/>
        </authorList>
    </citation>
    <scope>NUCLEOTIDE SEQUENCE [LARGE SCALE GENOMIC DNA]</scope>
    <source>
        <strain evidence="1 2">DAOM 197198</strain>
    </source>
</reference>
<dbReference type="Proteomes" id="UP000018888">
    <property type="component" value="Unassembled WGS sequence"/>
</dbReference>
<sequence length="57" mass="6852">MQLKYNIILTFDFPYYLKVIGECMIRNHQLLDTVLSRNPSIKQSIKKHHQYVVGRFI</sequence>
<dbReference type="AlphaFoldDB" id="A0A2P4P749"/>
<organism evidence="1 2">
    <name type="scientific">Rhizophagus irregularis (strain DAOM 181602 / DAOM 197198 / MUCL 43194)</name>
    <name type="common">Arbuscular mycorrhizal fungus</name>
    <name type="synonym">Glomus intraradices</name>
    <dbReference type="NCBI Taxonomy" id="747089"/>
    <lineage>
        <taxon>Eukaryota</taxon>
        <taxon>Fungi</taxon>
        <taxon>Fungi incertae sedis</taxon>
        <taxon>Mucoromycota</taxon>
        <taxon>Glomeromycotina</taxon>
        <taxon>Glomeromycetes</taxon>
        <taxon>Glomerales</taxon>
        <taxon>Glomeraceae</taxon>
        <taxon>Rhizophagus</taxon>
    </lineage>
</organism>
<dbReference type="EMBL" id="AUPC02000353">
    <property type="protein sequence ID" value="POG61177.1"/>
    <property type="molecule type" value="Genomic_DNA"/>
</dbReference>
<gene>
    <name evidence="1" type="ORF">GLOIN_2v1706155</name>
</gene>
<feature type="non-terminal residue" evidence="1">
    <location>
        <position position="57"/>
    </location>
</feature>
<comment type="caution">
    <text evidence="1">The sequence shown here is derived from an EMBL/GenBank/DDBJ whole genome shotgun (WGS) entry which is preliminary data.</text>
</comment>
<evidence type="ECO:0000313" key="1">
    <source>
        <dbReference type="EMBL" id="POG61177.1"/>
    </source>
</evidence>
<proteinExistence type="predicted"/>
<reference evidence="1 2" key="1">
    <citation type="journal article" date="2013" name="Proc. Natl. Acad. Sci. U.S.A.">
        <title>Genome of an arbuscular mycorrhizal fungus provides insight into the oldest plant symbiosis.</title>
        <authorList>
            <person name="Tisserant E."/>
            <person name="Malbreil M."/>
            <person name="Kuo A."/>
            <person name="Kohler A."/>
            <person name="Symeonidi A."/>
            <person name="Balestrini R."/>
            <person name="Charron P."/>
            <person name="Duensing N."/>
            <person name="Frei Dit Frey N."/>
            <person name="Gianinazzi-Pearson V."/>
            <person name="Gilbert L.B."/>
            <person name="Handa Y."/>
            <person name="Herr J.R."/>
            <person name="Hijri M."/>
            <person name="Koul R."/>
            <person name="Kawaguchi M."/>
            <person name="Krajinski F."/>
            <person name="Lammers P.J."/>
            <person name="Masclaux F.G."/>
            <person name="Murat C."/>
            <person name="Morin E."/>
            <person name="Ndikumana S."/>
            <person name="Pagni M."/>
            <person name="Petitpierre D."/>
            <person name="Requena N."/>
            <person name="Rosikiewicz P."/>
            <person name="Riley R."/>
            <person name="Saito K."/>
            <person name="San Clemente H."/>
            <person name="Shapiro H."/>
            <person name="van Tuinen D."/>
            <person name="Becard G."/>
            <person name="Bonfante P."/>
            <person name="Paszkowski U."/>
            <person name="Shachar-Hill Y.Y."/>
            <person name="Tuskan G.A."/>
            <person name="Young P.W."/>
            <person name="Sanders I.R."/>
            <person name="Henrissat B."/>
            <person name="Rensing S.A."/>
            <person name="Grigoriev I.V."/>
            <person name="Corradi N."/>
            <person name="Roux C."/>
            <person name="Martin F."/>
        </authorList>
    </citation>
    <scope>NUCLEOTIDE SEQUENCE [LARGE SCALE GENOMIC DNA]</scope>
    <source>
        <strain evidence="1 2">DAOM 197198</strain>
    </source>
</reference>
<protein>
    <submittedName>
        <fullName evidence="1">Uncharacterized protein</fullName>
    </submittedName>
</protein>
<evidence type="ECO:0000313" key="2">
    <source>
        <dbReference type="Proteomes" id="UP000018888"/>
    </source>
</evidence>